<gene>
    <name evidence="5" type="ORF">SAMN05421548_101356</name>
</gene>
<dbReference type="InterPro" id="IPR036388">
    <property type="entry name" value="WH-like_DNA-bd_sf"/>
</dbReference>
<keyword evidence="1" id="KW-0540">Nuclease</keyword>
<evidence type="ECO:0000256" key="2">
    <source>
        <dbReference type="ARBA" id="ARBA00022759"/>
    </source>
</evidence>
<reference evidence="6" key="1">
    <citation type="submission" date="2016-09" db="EMBL/GenBank/DDBJ databases">
        <authorList>
            <person name="Varghese N."/>
            <person name="Submissions S."/>
        </authorList>
    </citation>
    <scope>NUCLEOTIDE SEQUENCE [LARGE SCALE GENOMIC DNA]</scope>
    <source>
        <strain evidence="6">TNe-862</strain>
    </source>
</reference>
<dbReference type="InterPro" id="IPR011335">
    <property type="entry name" value="Restrct_endonuc-II-like"/>
</dbReference>
<evidence type="ECO:0000313" key="6">
    <source>
        <dbReference type="Proteomes" id="UP000198908"/>
    </source>
</evidence>
<evidence type="ECO:0000313" key="5">
    <source>
        <dbReference type="EMBL" id="SDB85706.1"/>
    </source>
</evidence>
<dbReference type="Pfam" id="PF09126">
    <property type="entry name" value="NaeI"/>
    <property type="match status" value="1"/>
</dbReference>
<dbReference type="InterPro" id="IPR037057">
    <property type="entry name" value="DNA_rep_MutH/T2_RE_sf"/>
</dbReference>
<keyword evidence="3" id="KW-0378">Hydrolase</keyword>
<protein>
    <submittedName>
        <fullName evidence="5">Restriction endonuclease NaeI</fullName>
    </submittedName>
</protein>
<dbReference type="EMBL" id="FMYQ01000001">
    <property type="protein sequence ID" value="SDB85706.1"/>
    <property type="molecule type" value="Genomic_DNA"/>
</dbReference>
<dbReference type="Gene3D" id="3.40.600.10">
    <property type="entry name" value="DNA mismatch repair MutH/Restriction endonuclease, type II"/>
    <property type="match status" value="1"/>
</dbReference>
<dbReference type="GO" id="GO:0009036">
    <property type="term" value="F:type II site-specific deoxyribonuclease activity"/>
    <property type="evidence" value="ECO:0007669"/>
    <property type="project" value="InterPro"/>
</dbReference>
<dbReference type="STRING" id="416944.SAMN05421548_101356"/>
<feature type="domain" description="Type II restriction enzyme NaeI" evidence="4">
    <location>
        <begin position="51"/>
        <end position="285"/>
    </location>
</feature>
<keyword evidence="6" id="KW-1185">Reference proteome</keyword>
<dbReference type="SUPFAM" id="SSF52980">
    <property type="entry name" value="Restriction endonuclease-like"/>
    <property type="match status" value="1"/>
</dbReference>
<organism evidence="5 6">
    <name type="scientific">Paraburkholderia lycopersici</name>
    <dbReference type="NCBI Taxonomy" id="416944"/>
    <lineage>
        <taxon>Bacteria</taxon>
        <taxon>Pseudomonadati</taxon>
        <taxon>Pseudomonadota</taxon>
        <taxon>Betaproteobacteria</taxon>
        <taxon>Burkholderiales</taxon>
        <taxon>Burkholderiaceae</taxon>
        <taxon>Paraburkholderia</taxon>
    </lineage>
</organism>
<keyword evidence="2 5" id="KW-0255">Endonuclease</keyword>
<name>A0A1G6GX38_9BURK</name>
<evidence type="ECO:0000259" key="4">
    <source>
        <dbReference type="Pfam" id="PF09126"/>
    </source>
</evidence>
<evidence type="ECO:0000256" key="1">
    <source>
        <dbReference type="ARBA" id="ARBA00022722"/>
    </source>
</evidence>
<accession>A0A1G6GX38</accession>
<dbReference type="InterPro" id="IPR015210">
    <property type="entry name" value="NaeI"/>
</dbReference>
<dbReference type="Gene3D" id="1.10.10.10">
    <property type="entry name" value="Winged helix-like DNA-binding domain superfamily/Winged helix DNA-binding domain"/>
    <property type="match status" value="1"/>
</dbReference>
<dbReference type="GO" id="GO:0003677">
    <property type="term" value="F:DNA binding"/>
    <property type="evidence" value="ECO:0007669"/>
    <property type="project" value="InterPro"/>
</dbReference>
<dbReference type="Proteomes" id="UP000198908">
    <property type="component" value="Unassembled WGS sequence"/>
</dbReference>
<proteinExistence type="predicted"/>
<evidence type="ECO:0000256" key="3">
    <source>
        <dbReference type="ARBA" id="ARBA00022801"/>
    </source>
</evidence>
<sequence>MQRSGYFNTPIGQKKNIVSTIQNPVVPVPYDHALIEVRNFLLARPDLLGVVGSAIRKSFDEVIDGPRTGRYRVEQLEKTEKTYIGTKVEIVLRTELGLGRGEVLDNLIVGHEVDTKFTVGNTWMIPREAMNQLCLLVTGDDNTGRCGMGILRMVPEVLTNGANQDGKKSVSAFGKSQITWLAQGAMPRNFMLDLPEAARNAIMTASSGRQAIWALFRNATGRLIPRSVIDQVAQQTDSAKRARESKAILATEGIQVLCAKYMEDRAEFVRHGFTQFNDDDWLSMRF</sequence>
<dbReference type="CDD" id="cd22338">
    <property type="entry name" value="NaeI-like"/>
    <property type="match status" value="1"/>
</dbReference>
<dbReference type="AlphaFoldDB" id="A0A1G6GX38"/>
<dbReference type="GO" id="GO:0009307">
    <property type="term" value="P:DNA restriction-modification system"/>
    <property type="evidence" value="ECO:0007669"/>
    <property type="project" value="InterPro"/>
</dbReference>